<feature type="domain" description="Thioredoxin" evidence="3">
    <location>
        <begin position="240"/>
        <end position="364"/>
    </location>
</feature>
<dbReference type="PANTHER" id="PTHR14684:SF2">
    <property type="entry name" value="THIOREDOXIN DOMAIN-CONTAINING PROTEIN 15"/>
    <property type="match status" value="1"/>
</dbReference>
<feature type="compositionally biased region" description="Acidic residues" evidence="1">
    <location>
        <begin position="172"/>
        <end position="181"/>
    </location>
</feature>
<dbReference type="InterPro" id="IPR042418">
    <property type="entry name" value="TXNDC15"/>
</dbReference>
<feature type="signal peptide" evidence="2">
    <location>
        <begin position="1"/>
        <end position="24"/>
    </location>
</feature>
<dbReference type="GO" id="GO:0060271">
    <property type="term" value="P:cilium assembly"/>
    <property type="evidence" value="ECO:0007669"/>
    <property type="project" value="TreeGrafter"/>
</dbReference>
<dbReference type="AlphaFoldDB" id="A0AAV2RSS8"/>
<feature type="region of interest" description="Disordered" evidence="1">
    <location>
        <begin position="115"/>
        <end position="150"/>
    </location>
</feature>
<dbReference type="InterPro" id="IPR036249">
    <property type="entry name" value="Thioredoxin-like_sf"/>
</dbReference>
<feature type="compositionally biased region" description="Low complexity" evidence="1">
    <location>
        <begin position="202"/>
        <end position="225"/>
    </location>
</feature>
<keyword evidence="2" id="KW-0732">Signal</keyword>
<name>A0AAV2RSS8_MEGNR</name>
<evidence type="ECO:0000313" key="4">
    <source>
        <dbReference type="EMBL" id="CAL4135726.1"/>
    </source>
</evidence>
<feature type="region of interest" description="Disordered" evidence="1">
    <location>
        <begin position="169"/>
        <end position="228"/>
    </location>
</feature>
<evidence type="ECO:0000256" key="1">
    <source>
        <dbReference type="SAM" id="MobiDB-lite"/>
    </source>
</evidence>
<gene>
    <name evidence="4" type="ORF">MNOR_LOCUS27701</name>
</gene>
<dbReference type="GO" id="GO:0005929">
    <property type="term" value="C:cilium"/>
    <property type="evidence" value="ECO:0007669"/>
    <property type="project" value="TreeGrafter"/>
</dbReference>
<reference evidence="4 5" key="1">
    <citation type="submission" date="2024-05" db="EMBL/GenBank/DDBJ databases">
        <authorList>
            <person name="Wallberg A."/>
        </authorList>
    </citation>
    <scope>NUCLEOTIDE SEQUENCE [LARGE SCALE GENOMIC DNA]</scope>
</reference>
<evidence type="ECO:0000259" key="3">
    <source>
        <dbReference type="PROSITE" id="PS51352"/>
    </source>
</evidence>
<protein>
    <recommendedName>
        <fullName evidence="3">Thioredoxin domain-containing protein</fullName>
    </recommendedName>
</protein>
<keyword evidence="5" id="KW-1185">Reference proteome</keyword>
<feature type="compositionally biased region" description="Basic and acidic residues" evidence="1">
    <location>
        <begin position="115"/>
        <end position="133"/>
    </location>
</feature>
<accession>A0AAV2RSS8</accession>
<dbReference type="SUPFAM" id="SSF52833">
    <property type="entry name" value="Thioredoxin-like"/>
    <property type="match status" value="1"/>
</dbReference>
<organism evidence="4 5">
    <name type="scientific">Meganyctiphanes norvegica</name>
    <name type="common">Northern krill</name>
    <name type="synonym">Thysanopoda norvegica</name>
    <dbReference type="NCBI Taxonomy" id="48144"/>
    <lineage>
        <taxon>Eukaryota</taxon>
        <taxon>Metazoa</taxon>
        <taxon>Ecdysozoa</taxon>
        <taxon>Arthropoda</taxon>
        <taxon>Crustacea</taxon>
        <taxon>Multicrustacea</taxon>
        <taxon>Malacostraca</taxon>
        <taxon>Eumalacostraca</taxon>
        <taxon>Eucarida</taxon>
        <taxon>Euphausiacea</taxon>
        <taxon>Euphausiidae</taxon>
        <taxon>Meganyctiphanes</taxon>
    </lineage>
</organism>
<proteinExistence type="predicted"/>
<feature type="region of interest" description="Disordered" evidence="1">
    <location>
        <begin position="39"/>
        <end position="60"/>
    </location>
</feature>
<dbReference type="InterPro" id="IPR013766">
    <property type="entry name" value="Thioredoxin_domain"/>
</dbReference>
<feature type="compositionally biased region" description="Acidic residues" evidence="1">
    <location>
        <begin position="191"/>
        <end position="201"/>
    </location>
</feature>
<evidence type="ECO:0000313" key="5">
    <source>
        <dbReference type="Proteomes" id="UP001497623"/>
    </source>
</evidence>
<sequence length="436" mass="48898">MCQMFMKGVLAISITILIKNIVSANDALLNDNELYNDSPPHDLYSSQNLKNPEEEQFDNDNTLSSSKLEINEFNQLIDEKEVENVNNNGYIEDISQHDTEERESHIEIAKEVYEENQDVDRETETQLEDKATDQSDTDLDTEDDRSNIFDIEPELQNVPLREILLKLKPEGLTDEDEEEPISDIPVLDMPTTEDVEPEEESLSSSGLPEGDSSNSSTSNGTESNEAANVKNYNSKKAACLELNVTEPIGDVEIINASHLLKLLQGDVDINTRSTAARCHLVYFFSPYCPFSVMGSPYVNALARSLPNVPIFGLDSIEHHSVNARYGVMGTPTFLLFHNGNGAGRYNSSEFSVSSLMNFVHYYTDQDIPSINVTSDDFRATLPSEIKSTRGYALIAAWTFMLTCGTWMFVTSHLCARLTEAILNNWREAEAQHDHQD</sequence>
<dbReference type="Proteomes" id="UP001497623">
    <property type="component" value="Unassembled WGS sequence"/>
</dbReference>
<dbReference type="PROSITE" id="PS51352">
    <property type="entry name" value="THIOREDOXIN_2"/>
    <property type="match status" value="1"/>
</dbReference>
<comment type="caution">
    <text evidence="4">The sequence shown here is derived from an EMBL/GenBank/DDBJ whole genome shotgun (WGS) entry which is preliminary data.</text>
</comment>
<dbReference type="EMBL" id="CAXKWB010029550">
    <property type="protein sequence ID" value="CAL4135726.1"/>
    <property type="molecule type" value="Genomic_DNA"/>
</dbReference>
<dbReference type="Pfam" id="PF00085">
    <property type="entry name" value="Thioredoxin"/>
    <property type="match status" value="1"/>
</dbReference>
<dbReference type="Gene3D" id="3.40.30.10">
    <property type="entry name" value="Glutaredoxin"/>
    <property type="match status" value="1"/>
</dbReference>
<feature type="chain" id="PRO_5043337699" description="Thioredoxin domain-containing protein" evidence="2">
    <location>
        <begin position="25"/>
        <end position="436"/>
    </location>
</feature>
<evidence type="ECO:0000256" key="2">
    <source>
        <dbReference type="SAM" id="SignalP"/>
    </source>
</evidence>
<dbReference type="PANTHER" id="PTHR14684">
    <property type="entry name" value="THIOREDOXIN DOMAIN-CONTAINING PROTEIN 15"/>
    <property type="match status" value="1"/>
</dbReference>